<dbReference type="EMBL" id="JBFXLR010000022">
    <property type="protein sequence ID" value="KAL2849735.1"/>
    <property type="molecule type" value="Genomic_DNA"/>
</dbReference>
<evidence type="ECO:0008006" key="10">
    <source>
        <dbReference type="Google" id="ProtNLM"/>
    </source>
</evidence>
<dbReference type="InterPro" id="IPR036188">
    <property type="entry name" value="FAD/NAD-bd_sf"/>
</dbReference>
<reference evidence="8 9" key="1">
    <citation type="submission" date="2024-07" db="EMBL/GenBank/DDBJ databases">
        <title>Section-level genome sequencing and comparative genomics of Aspergillus sections Usti and Cavernicolus.</title>
        <authorList>
            <consortium name="Lawrence Berkeley National Laboratory"/>
            <person name="Nybo J.L."/>
            <person name="Vesth T.C."/>
            <person name="Theobald S."/>
            <person name="Frisvad J.C."/>
            <person name="Larsen T.O."/>
            <person name="Kjaerboelling I."/>
            <person name="Rothschild-Mancinelli K."/>
            <person name="Lyhne E.K."/>
            <person name="Kogle M.E."/>
            <person name="Barry K."/>
            <person name="Clum A."/>
            <person name="Na H."/>
            <person name="Ledsgaard L."/>
            <person name="Lin J."/>
            <person name="Lipzen A."/>
            <person name="Kuo A."/>
            <person name="Riley R."/>
            <person name="Mondo S."/>
            <person name="LaButti K."/>
            <person name="Haridas S."/>
            <person name="Pangalinan J."/>
            <person name="Salamov A.A."/>
            <person name="Simmons B.A."/>
            <person name="Magnuson J.K."/>
            <person name="Chen J."/>
            <person name="Drula E."/>
            <person name="Henrissat B."/>
            <person name="Wiebenga A."/>
            <person name="Lubbers R.J."/>
            <person name="Gomes A.C."/>
            <person name="Macurrencykelacurrency M.R."/>
            <person name="Stajich J."/>
            <person name="Grigoriev I.V."/>
            <person name="Mortensen U.H."/>
            <person name="De vries R.P."/>
            <person name="Baker S.E."/>
            <person name="Andersen M.R."/>
        </authorList>
    </citation>
    <scope>NUCLEOTIDE SEQUENCE [LARGE SCALE GENOMIC DNA]</scope>
    <source>
        <strain evidence="8 9">CBS 756.74</strain>
    </source>
</reference>
<dbReference type="Gene3D" id="3.50.50.60">
    <property type="entry name" value="FAD/NAD(P)-binding domain"/>
    <property type="match status" value="1"/>
</dbReference>
<evidence type="ECO:0000256" key="4">
    <source>
        <dbReference type="ARBA" id="ARBA00022827"/>
    </source>
</evidence>
<name>A0ABR4KBR7_9EURO</name>
<dbReference type="RefSeq" id="XP_070898960.1">
    <property type="nucleotide sequence ID" value="XM_071045695.1"/>
</dbReference>
<evidence type="ECO:0000313" key="8">
    <source>
        <dbReference type="EMBL" id="KAL2849735.1"/>
    </source>
</evidence>
<evidence type="ECO:0000256" key="7">
    <source>
        <dbReference type="ARBA" id="ARBA00023033"/>
    </source>
</evidence>
<keyword evidence="3" id="KW-0285">Flavoprotein</keyword>
<evidence type="ECO:0000256" key="1">
    <source>
        <dbReference type="ARBA" id="ARBA00001974"/>
    </source>
</evidence>
<keyword evidence="7" id="KW-0503">Monooxygenase</keyword>
<keyword evidence="6" id="KW-0560">Oxidoreductase</keyword>
<dbReference type="InterPro" id="IPR050775">
    <property type="entry name" value="FAD-binding_Monooxygenases"/>
</dbReference>
<keyword evidence="9" id="KW-1185">Reference proteome</keyword>
<dbReference type="SUPFAM" id="SSF51905">
    <property type="entry name" value="FAD/NAD(P)-binding domain"/>
    <property type="match status" value="1"/>
</dbReference>
<evidence type="ECO:0000256" key="2">
    <source>
        <dbReference type="ARBA" id="ARBA00010139"/>
    </source>
</evidence>
<sequence>MIDKDRQTIILGAGAWGLLTALQLTSAGYFDITSVQTEYEDDFGSAPDVGETWYWNCHPGARFDSESVSYAFSFDQGILNDWPWNPNGYHSLQDLRSQGAYRPSEDCKLGRAPTQLRHLERTNDRDPEELGRDIANIDWKGRNASLSWVLVRVKKLYGSITDHTHTSA</sequence>
<protein>
    <recommendedName>
        <fullName evidence="10">FAD dependent oxidoreductase domain-containing protein</fullName>
    </recommendedName>
</protein>
<comment type="caution">
    <text evidence="8">The sequence shown here is derived from an EMBL/GenBank/DDBJ whole genome shotgun (WGS) entry which is preliminary data.</text>
</comment>
<organism evidence="8 9">
    <name type="scientific">Aspergillus pseudodeflectus</name>
    <dbReference type="NCBI Taxonomy" id="176178"/>
    <lineage>
        <taxon>Eukaryota</taxon>
        <taxon>Fungi</taxon>
        <taxon>Dikarya</taxon>
        <taxon>Ascomycota</taxon>
        <taxon>Pezizomycotina</taxon>
        <taxon>Eurotiomycetes</taxon>
        <taxon>Eurotiomycetidae</taxon>
        <taxon>Eurotiales</taxon>
        <taxon>Aspergillaceae</taxon>
        <taxon>Aspergillus</taxon>
        <taxon>Aspergillus subgen. Nidulantes</taxon>
    </lineage>
</organism>
<comment type="cofactor">
    <cofactor evidence="1">
        <name>FAD</name>
        <dbReference type="ChEBI" id="CHEBI:57692"/>
    </cofactor>
</comment>
<accession>A0ABR4KBR7</accession>
<keyword evidence="5" id="KW-0521">NADP</keyword>
<evidence type="ECO:0000313" key="9">
    <source>
        <dbReference type="Proteomes" id="UP001610444"/>
    </source>
</evidence>
<gene>
    <name evidence="8" type="ORF">BJX68DRAFT_267049</name>
</gene>
<dbReference type="GeneID" id="98160859"/>
<dbReference type="Proteomes" id="UP001610444">
    <property type="component" value="Unassembled WGS sequence"/>
</dbReference>
<evidence type="ECO:0000256" key="3">
    <source>
        <dbReference type="ARBA" id="ARBA00022630"/>
    </source>
</evidence>
<evidence type="ECO:0000256" key="5">
    <source>
        <dbReference type="ARBA" id="ARBA00022857"/>
    </source>
</evidence>
<evidence type="ECO:0000256" key="6">
    <source>
        <dbReference type="ARBA" id="ARBA00023002"/>
    </source>
</evidence>
<comment type="similarity">
    <text evidence="2">Belongs to the FAD-binding monooxygenase family.</text>
</comment>
<keyword evidence="4" id="KW-0274">FAD</keyword>
<dbReference type="PANTHER" id="PTHR43098">
    <property type="entry name" value="L-ORNITHINE N(5)-MONOOXYGENASE-RELATED"/>
    <property type="match status" value="1"/>
</dbReference>
<dbReference type="PANTHER" id="PTHR43098:SF3">
    <property type="entry name" value="L-ORNITHINE N(5)-MONOOXYGENASE-RELATED"/>
    <property type="match status" value="1"/>
</dbReference>
<proteinExistence type="inferred from homology"/>